<reference evidence="2" key="1">
    <citation type="submission" date="2016-11" db="UniProtKB">
        <authorList>
            <consortium name="WormBaseParasite"/>
        </authorList>
    </citation>
    <scope>IDENTIFICATION</scope>
</reference>
<sequence>YNSTIKTFFVPDTIENIQVKAYTENKLDLINGNKIIGIKDLIDSRDDYHRIEFIKFEMKC</sequence>
<dbReference type="Proteomes" id="UP000095281">
    <property type="component" value="Unplaced"/>
</dbReference>
<dbReference type="WBParaSite" id="MhA1_Contig2078.frz3.gene1">
    <property type="protein sequence ID" value="MhA1_Contig2078.frz3.gene1"/>
    <property type="gene ID" value="MhA1_Contig2078.frz3.gene1"/>
</dbReference>
<organism evidence="1 2">
    <name type="scientific">Meloidogyne hapla</name>
    <name type="common">Root-knot nematode worm</name>
    <dbReference type="NCBI Taxonomy" id="6305"/>
    <lineage>
        <taxon>Eukaryota</taxon>
        <taxon>Metazoa</taxon>
        <taxon>Ecdysozoa</taxon>
        <taxon>Nematoda</taxon>
        <taxon>Chromadorea</taxon>
        <taxon>Rhabditida</taxon>
        <taxon>Tylenchina</taxon>
        <taxon>Tylenchomorpha</taxon>
        <taxon>Tylenchoidea</taxon>
        <taxon>Meloidogynidae</taxon>
        <taxon>Meloidogyninae</taxon>
        <taxon>Meloidogyne</taxon>
    </lineage>
</organism>
<evidence type="ECO:0000313" key="1">
    <source>
        <dbReference type="Proteomes" id="UP000095281"/>
    </source>
</evidence>
<accession>A0A1I8BFH1</accession>
<proteinExistence type="predicted"/>
<dbReference type="AlphaFoldDB" id="A0A1I8BFH1"/>
<protein>
    <submittedName>
        <fullName evidence="2">XRE family transcriptional regulator</fullName>
    </submittedName>
</protein>
<evidence type="ECO:0000313" key="2">
    <source>
        <dbReference type="WBParaSite" id="MhA1_Contig2078.frz3.gene1"/>
    </source>
</evidence>
<keyword evidence="1" id="KW-1185">Reference proteome</keyword>
<name>A0A1I8BFH1_MELHA</name>